<keyword evidence="2" id="KW-0444">Lipid biosynthesis</keyword>
<evidence type="ECO:0000313" key="9">
    <source>
        <dbReference type="Proteomes" id="UP000070409"/>
    </source>
</evidence>
<evidence type="ECO:0000256" key="1">
    <source>
        <dbReference type="ARBA" id="ARBA00005189"/>
    </source>
</evidence>
<dbReference type="InterPro" id="IPR002123">
    <property type="entry name" value="Plipid/glycerol_acylTrfase"/>
</dbReference>
<organism evidence="8 9">
    <name type="scientific">Tsukamurella pseudospumae</name>
    <dbReference type="NCBI Taxonomy" id="239498"/>
    <lineage>
        <taxon>Bacteria</taxon>
        <taxon>Bacillati</taxon>
        <taxon>Actinomycetota</taxon>
        <taxon>Actinomycetes</taxon>
        <taxon>Mycobacteriales</taxon>
        <taxon>Tsukamurellaceae</taxon>
        <taxon>Tsukamurella</taxon>
    </lineage>
</organism>
<evidence type="ECO:0000256" key="2">
    <source>
        <dbReference type="ARBA" id="ARBA00022516"/>
    </source>
</evidence>
<evidence type="ECO:0000259" key="7">
    <source>
        <dbReference type="SMART" id="SM00563"/>
    </source>
</evidence>
<keyword evidence="6" id="KW-0472">Membrane</keyword>
<comment type="pathway">
    <text evidence="1">Lipid metabolism.</text>
</comment>
<gene>
    <name evidence="8" type="ORF">AXK61_17880</name>
</gene>
<keyword evidence="6" id="KW-0812">Transmembrane</keyword>
<comment type="caution">
    <text evidence="8">The sequence shown here is derived from an EMBL/GenBank/DDBJ whole genome shotgun (WGS) entry which is preliminary data.</text>
</comment>
<keyword evidence="5" id="KW-0012">Acyltransferase</keyword>
<dbReference type="SMART" id="SM00563">
    <property type="entry name" value="PlsC"/>
    <property type="match status" value="1"/>
</dbReference>
<feature type="transmembrane region" description="Helical" evidence="6">
    <location>
        <begin position="42"/>
        <end position="62"/>
    </location>
</feature>
<dbReference type="EMBL" id="LSRE01000010">
    <property type="protein sequence ID" value="KXO99145.1"/>
    <property type="molecule type" value="Genomic_DNA"/>
</dbReference>
<keyword evidence="9" id="KW-1185">Reference proteome</keyword>
<evidence type="ECO:0000256" key="3">
    <source>
        <dbReference type="ARBA" id="ARBA00022679"/>
    </source>
</evidence>
<name>A0A137ZLU2_9ACTN</name>
<keyword evidence="6" id="KW-1133">Transmembrane helix</keyword>
<accession>A0A137ZLU2</accession>
<sequence>MIPPVPLRELPRNPWQQVSPCDGACSADEPREAAFWLRAVRWTAFITVVVLGLVALAIAYPCGATARRVVIRCGARAMLWSLGMRVEPVGNVPLRSLVVANHQSLLDIVAIASIAPAAFVAKADIFDARAVAVLMRAFGAIPLRRERLSDLPRTVEHVSGLLRSGRTVALFPEGTTYCGFHRGEFRPAFFQAAIDARADVVPVSLRYSMRLPGPARGARQSAVAAYVGSDTEVTTLSRVIAARGVAVRVHATEVIAAGDWAMAGRGALAARAEASVFADAEFCGPEVQLPLAA</sequence>
<evidence type="ECO:0000256" key="4">
    <source>
        <dbReference type="ARBA" id="ARBA00023098"/>
    </source>
</evidence>
<evidence type="ECO:0000256" key="5">
    <source>
        <dbReference type="ARBA" id="ARBA00023315"/>
    </source>
</evidence>
<dbReference type="CDD" id="cd07989">
    <property type="entry name" value="LPLAT_AGPAT-like"/>
    <property type="match status" value="1"/>
</dbReference>
<evidence type="ECO:0000313" key="8">
    <source>
        <dbReference type="EMBL" id="KXO99145.1"/>
    </source>
</evidence>
<dbReference type="SUPFAM" id="SSF69593">
    <property type="entry name" value="Glycerol-3-phosphate (1)-acyltransferase"/>
    <property type="match status" value="1"/>
</dbReference>
<dbReference type="PANTHER" id="PTHR10434:SF64">
    <property type="entry name" value="1-ACYL-SN-GLYCEROL-3-PHOSPHATE ACYLTRANSFERASE-RELATED"/>
    <property type="match status" value="1"/>
</dbReference>
<protein>
    <recommendedName>
        <fullName evidence="7">Phospholipid/glycerol acyltransferase domain-containing protein</fullName>
    </recommendedName>
</protein>
<keyword evidence="4" id="KW-0443">Lipid metabolism</keyword>
<dbReference type="Proteomes" id="UP000070409">
    <property type="component" value="Unassembled WGS sequence"/>
</dbReference>
<reference evidence="8 9" key="1">
    <citation type="submission" date="2016-02" db="EMBL/GenBank/DDBJ databases">
        <authorList>
            <person name="Teng J.L."/>
            <person name="Tang Y."/>
            <person name="Huang Y."/>
            <person name="Guo F."/>
            <person name="Wei W."/>
            <person name="Chen J.H."/>
            <person name="Wong S.Y."/>
            <person name="Lau S.K."/>
            <person name="Woo P.C."/>
        </authorList>
    </citation>
    <scope>NUCLEOTIDE SEQUENCE [LARGE SCALE GENOMIC DNA]</scope>
    <source>
        <strain evidence="8 9">JCM 13375</strain>
    </source>
</reference>
<evidence type="ECO:0000256" key="6">
    <source>
        <dbReference type="SAM" id="Phobius"/>
    </source>
</evidence>
<keyword evidence="3" id="KW-0808">Transferase</keyword>
<dbReference type="Pfam" id="PF01553">
    <property type="entry name" value="Acyltransferase"/>
    <property type="match status" value="1"/>
</dbReference>
<feature type="domain" description="Phospholipid/glycerol acyltransferase" evidence="7">
    <location>
        <begin position="96"/>
        <end position="208"/>
    </location>
</feature>
<proteinExistence type="predicted"/>
<dbReference type="RefSeq" id="WP_068744628.1">
    <property type="nucleotide sequence ID" value="NZ_LSRE01000010.1"/>
</dbReference>
<dbReference type="PANTHER" id="PTHR10434">
    <property type="entry name" value="1-ACYL-SN-GLYCEROL-3-PHOSPHATE ACYLTRANSFERASE"/>
    <property type="match status" value="1"/>
</dbReference>